<reference evidence="1" key="3">
    <citation type="submission" date="2015-04" db="UniProtKB">
        <authorList>
            <consortium name="EnsemblPlants"/>
        </authorList>
    </citation>
    <scope>IDENTIFICATION</scope>
</reference>
<evidence type="ECO:0000313" key="2">
    <source>
        <dbReference type="Proteomes" id="UP000032180"/>
    </source>
</evidence>
<dbReference type="HOGENOM" id="CLU_2964158_0_0_1"/>
<accession>A0A0D9VW43</accession>
<name>A0A0D9VW43_9ORYZ</name>
<sequence>MDLHSEGDAATKLDAYGFLEEIFPQPDSNAEWPSSNWAVISTESPWSVAPKKEDGRGKN</sequence>
<organism evidence="1 2">
    <name type="scientific">Leersia perrieri</name>
    <dbReference type="NCBI Taxonomy" id="77586"/>
    <lineage>
        <taxon>Eukaryota</taxon>
        <taxon>Viridiplantae</taxon>
        <taxon>Streptophyta</taxon>
        <taxon>Embryophyta</taxon>
        <taxon>Tracheophyta</taxon>
        <taxon>Spermatophyta</taxon>
        <taxon>Magnoliopsida</taxon>
        <taxon>Liliopsida</taxon>
        <taxon>Poales</taxon>
        <taxon>Poaceae</taxon>
        <taxon>BOP clade</taxon>
        <taxon>Oryzoideae</taxon>
        <taxon>Oryzeae</taxon>
        <taxon>Oryzinae</taxon>
        <taxon>Leersia</taxon>
    </lineage>
</organism>
<dbReference type="EnsemblPlants" id="LPERR03G20820.1">
    <property type="protein sequence ID" value="LPERR03G20820.1"/>
    <property type="gene ID" value="LPERR03G20820"/>
</dbReference>
<dbReference type="AlphaFoldDB" id="A0A0D9VW43"/>
<keyword evidence="2" id="KW-1185">Reference proteome</keyword>
<dbReference type="Gramene" id="LPERR03G20820.1">
    <property type="protein sequence ID" value="LPERR03G20820.1"/>
    <property type="gene ID" value="LPERR03G20820"/>
</dbReference>
<reference evidence="1 2" key="1">
    <citation type="submission" date="2012-08" db="EMBL/GenBank/DDBJ databases">
        <title>Oryza genome evolution.</title>
        <authorList>
            <person name="Wing R.A."/>
        </authorList>
    </citation>
    <scope>NUCLEOTIDE SEQUENCE</scope>
</reference>
<dbReference type="Proteomes" id="UP000032180">
    <property type="component" value="Chromosome 3"/>
</dbReference>
<reference evidence="2" key="2">
    <citation type="submission" date="2013-12" db="EMBL/GenBank/DDBJ databases">
        <authorList>
            <person name="Yu Y."/>
            <person name="Lee S."/>
            <person name="de Baynast K."/>
            <person name="Wissotski M."/>
            <person name="Liu L."/>
            <person name="Talag J."/>
            <person name="Goicoechea J."/>
            <person name="Angelova A."/>
            <person name="Jetty R."/>
            <person name="Kudrna D."/>
            <person name="Golser W."/>
            <person name="Rivera L."/>
            <person name="Zhang J."/>
            <person name="Wing R."/>
        </authorList>
    </citation>
    <scope>NUCLEOTIDE SEQUENCE</scope>
</reference>
<protein>
    <submittedName>
        <fullName evidence="1">Uncharacterized protein</fullName>
    </submittedName>
</protein>
<proteinExistence type="predicted"/>
<evidence type="ECO:0000313" key="1">
    <source>
        <dbReference type="EnsemblPlants" id="LPERR03G20820.1"/>
    </source>
</evidence>